<dbReference type="RefSeq" id="WP_115090114.1">
    <property type="nucleotide sequence ID" value="NZ_CP068107.1"/>
</dbReference>
<dbReference type="PROSITE" id="PS51352">
    <property type="entry name" value="THIOREDOXIN_2"/>
    <property type="match status" value="1"/>
</dbReference>
<dbReference type="PROSITE" id="PS00194">
    <property type="entry name" value="THIOREDOXIN_1"/>
    <property type="match status" value="1"/>
</dbReference>
<feature type="domain" description="Thioredoxin" evidence="7">
    <location>
        <begin position="1"/>
        <end position="97"/>
    </location>
</feature>
<dbReference type="PRINTS" id="PR00421">
    <property type="entry name" value="THIOREDOXIN"/>
</dbReference>
<keyword evidence="4 6" id="KW-1015">Disulfide bond</keyword>
<dbReference type="PANTHER" id="PTHR45663">
    <property type="entry name" value="GEO12009P1"/>
    <property type="match status" value="1"/>
</dbReference>
<organism evidence="8 9">
    <name type="scientific">Myroides odoratus</name>
    <name type="common">Flavobacterium odoratum</name>
    <dbReference type="NCBI Taxonomy" id="256"/>
    <lineage>
        <taxon>Bacteria</taxon>
        <taxon>Pseudomonadati</taxon>
        <taxon>Bacteroidota</taxon>
        <taxon>Flavobacteriia</taxon>
        <taxon>Flavobacteriales</taxon>
        <taxon>Flavobacteriaceae</taxon>
        <taxon>Myroides</taxon>
    </lineage>
</organism>
<keyword evidence="9" id="KW-1185">Reference proteome</keyword>
<evidence type="ECO:0000313" key="8">
    <source>
        <dbReference type="EMBL" id="STZ27109.1"/>
    </source>
</evidence>
<dbReference type="InterPro" id="IPR005746">
    <property type="entry name" value="Thioredoxin"/>
</dbReference>
<comment type="similarity">
    <text evidence="1">Belongs to the thioredoxin family.</text>
</comment>
<sequence>MKVEDLLGKSDKPILVQFFAEWCGPCKMLSRMIDESMDAVTEKVELQRIDVDHDPQLAAEFFVRAVPTMVLIDQQGAILWKHTGVMAVPDILKQVAQ</sequence>
<evidence type="ECO:0000256" key="3">
    <source>
        <dbReference type="ARBA" id="ARBA00022982"/>
    </source>
</evidence>
<accession>A0A378RL88</accession>
<evidence type="ECO:0000256" key="5">
    <source>
        <dbReference type="ARBA" id="ARBA00023284"/>
    </source>
</evidence>
<dbReference type="Proteomes" id="UP000255024">
    <property type="component" value="Unassembled WGS sequence"/>
</dbReference>
<proteinExistence type="inferred from homology"/>
<name>A0A378RL88_MYROD</name>
<dbReference type="PIRSF" id="PIRSF000077">
    <property type="entry name" value="Thioredoxin"/>
    <property type="match status" value="1"/>
</dbReference>
<dbReference type="PANTHER" id="PTHR45663:SF11">
    <property type="entry name" value="GEO12009P1"/>
    <property type="match status" value="1"/>
</dbReference>
<feature type="disulfide bond" description="Redox-active" evidence="6">
    <location>
        <begin position="23"/>
        <end position="26"/>
    </location>
</feature>
<evidence type="ECO:0000259" key="7">
    <source>
        <dbReference type="PROSITE" id="PS51352"/>
    </source>
</evidence>
<dbReference type="AlphaFoldDB" id="A0A378RL88"/>
<dbReference type="GO" id="GO:0015035">
    <property type="term" value="F:protein-disulfide reductase activity"/>
    <property type="evidence" value="ECO:0007669"/>
    <property type="project" value="InterPro"/>
</dbReference>
<dbReference type="InterPro" id="IPR017937">
    <property type="entry name" value="Thioredoxin_CS"/>
</dbReference>
<dbReference type="GO" id="GO:0005829">
    <property type="term" value="C:cytosol"/>
    <property type="evidence" value="ECO:0007669"/>
    <property type="project" value="TreeGrafter"/>
</dbReference>
<keyword evidence="3" id="KW-0249">Electron transport</keyword>
<dbReference type="GO" id="GO:0045454">
    <property type="term" value="P:cell redox homeostasis"/>
    <property type="evidence" value="ECO:0007669"/>
    <property type="project" value="TreeGrafter"/>
</dbReference>
<dbReference type="InterPro" id="IPR036249">
    <property type="entry name" value="Thioredoxin-like_sf"/>
</dbReference>
<evidence type="ECO:0000256" key="1">
    <source>
        <dbReference type="ARBA" id="ARBA00008987"/>
    </source>
</evidence>
<dbReference type="Pfam" id="PF00085">
    <property type="entry name" value="Thioredoxin"/>
    <property type="match status" value="1"/>
</dbReference>
<dbReference type="CDD" id="cd02947">
    <property type="entry name" value="TRX_family"/>
    <property type="match status" value="1"/>
</dbReference>
<evidence type="ECO:0000256" key="6">
    <source>
        <dbReference type="PIRSR" id="PIRSR000077-4"/>
    </source>
</evidence>
<dbReference type="EMBL" id="UGQL01000001">
    <property type="protein sequence ID" value="STZ27109.1"/>
    <property type="molecule type" value="Genomic_DNA"/>
</dbReference>
<evidence type="ECO:0000256" key="2">
    <source>
        <dbReference type="ARBA" id="ARBA00022448"/>
    </source>
</evidence>
<dbReference type="Gene3D" id="3.40.30.10">
    <property type="entry name" value="Glutaredoxin"/>
    <property type="match status" value="1"/>
</dbReference>
<gene>
    <name evidence="8" type="ORF">NCTC11179_00639</name>
</gene>
<evidence type="ECO:0000313" key="9">
    <source>
        <dbReference type="Proteomes" id="UP000255024"/>
    </source>
</evidence>
<reference evidence="8 9" key="1">
    <citation type="submission" date="2018-06" db="EMBL/GenBank/DDBJ databases">
        <authorList>
            <consortium name="Pathogen Informatics"/>
            <person name="Doyle S."/>
        </authorList>
    </citation>
    <scope>NUCLEOTIDE SEQUENCE [LARGE SCALE GENOMIC DNA]</scope>
    <source>
        <strain evidence="8 9">NCTC11179</strain>
    </source>
</reference>
<dbReference type="SUPFAM" id="SSF52833">
    <property type="entry name" value="Thioredoxin-like"/>
    <property type="match status" value="1"/>
</dbReference>
<keyword evidence="5 6" id="KW-0676">Redox-active center</keyword>
<evidence type="ECO:0000256" key="4">
    <source>
        <dbReference type="ARBA" id="ARBA00023157"/>
    </source>
</evidence>
<dbReference type="InterPro" id="IPR013766">
    <property type="entry name" value="Thioredoxin_domain"/>
</dbReference>
<keyword evidence="2" id="KW-0813">Transport</keyword>
<protein>
    <submittedName>
        <fullName evidence="8">Thioredoxin C-1</fullName>
    </submittedName>
</protein>